<comment type="subcellular location">
    <subcellularLocation>
        <location evidence="1">Nucleus</location>
    </subcellularLocation>
</comment>
<dbReference type="InterPro" id="IPR038753">
    <property type="entry name" value="NFKBIL1"/>
</dbReference>
<evidence type="ECO:0000256" key="4">
    <source>
        <dbReference type="ARBA" id="ARBA00023043"/>
    </source>
</evidence>
<feature type="region of interest" description="Disordered" evidence="7">
    <location>
        <begin position="233"/>
        <end position="266"/>
    </location>
</feature>
<sequence>MPLQRGEYHTLPDAGLSLHLTINSHRLSGIHSSQITYIEIDWGYFFFHFIIFFLVAMKELRSDYPASLHSSSRRARPLFRTQDSEQPVSNTDPPVLPKHRSASQPPPRKPTATSGPWQHMANTYAWVVEQEFVQVDRKNRTTEQWIFEQKIRSPNVGTQERQNIEERVRRRMWEEAMNEYEIEAERWMRHEEEMRRKRVAAERERERQRAKAKAGSTLQDELRRFEFEARMRDKQERDREAEKHREDRYRAQQAAREREREHRERVRAEREKSIVNVWEKYEKQWVSLISASSEPIRFSDIPWPVQHTVTAPEDLTPTGISAFLLSALHSQNQSRKERIRNAQLRWHPDRFQRVMRRVREEDKGLVAEGVGIVARCLNDMMTKEKRA</sequence>
<accession>A0ABQ8VNV1</accession>
<protein>
    <submittedName>
        <fullName evidence="9">Uncharacterized protein</fullName>
    </submittedName>
</protein>
<name>A0ABQ8VNV1_9AGAR</name>
<keyword evidence="6" id="KW-0175">Coiled coil</keyword>
<evidence type="ECO:0000256" key="8">
    <source>
        <dbReference type="SAM" id="Phobius"/>
    </source>
</evidence>
<keyword evidence="8" id="KW-1133">Transmembrane helix</keyword>
<feature type="transmembrane region" description="Helical" evidence="8">
    <location>
        <begin position="42"/>
        <end position="60"/>
    </location>
</feature>
<feature type="region of interest" description="Disordered" evidence="7">
    <location>
        <begin position="73"/>
        <end position="116"/>
    </location>
</feature>
<dbReference type="Proteomes" id="UP001150217">
    <property type="component" value="Unassembled WGS sequence"/>
</dbReference>
<organism evidence="9 10">
    <name type="scientific">Lentinula lateritia</name>
    <dbReference type="NCBI Taxonomy" id="40482"/>
    <lineage>
        <taxon>Eukaryota</taxon>
        <taxon>Fungi</taxon>
        <taxon>Dikarya</taxon>
        <taxon>Basidiomycota</taxon>
        <taxon>Agaricomycotina</taxon>
        <taxon>Agaricomycetes</taxon>
        <taxon>Agaricomycetidae</taxon>
        <taxon>Agaricales</taxon>
        <taxon>Marasmiineae</taxon>
        <taxon>Omphalotaceae</taxon>
        <taxon>Lentinula</taxon>
    </lineage>
</organism>
<dbReference type="PANTHER" id="PTHR15263">
    <property type="entry name" value="I-KAPPA-B-LIKE PROTEIN IKBL"/>
    <property type="match status" value="1"/>
</dbReference>
<keyword evidence="8" id="KW-0472">Membrane</keyword>
<evidence type="ECO:0000256" key="3">
    <source>
        <dbReference type="ARBA" id="ARBA00022737"/>
    </source>
</evidence>
<dbReference type="EMBL" id="JANVFT010000017">
    <property type="protein sequence ID" value="KAJ4498073.1"/>
    <property type="molecule type" value="Genomic_DNA"/>
</dbReference>
<keyword evidence="3" id="KW-0677">Repeat</keyword>
<keyword evidence="5" id="KW-0539">Nucleus</keyword>
<keyword evidence="4" id="KW-0040">ANK repeat</keyword>
<gene>
    <name evidence="9" type="ORF">C8R41DRAFT_157615</name>
</gene>
<evidence type="ECO:0000256" key="1">
    <source>
        <dbReference type="ARBA" id="ARBA00004123"/>
    </source>
</evidence>
<evidence type="ECO:0000256" key="2">
    <source>
        <dbReference type="ARBA" id="ARBA00022553"/>
    </source>
</evidence>
<dbReference type="PANTHER" id="PTHR15263:SF1">
    <property type="entry name" value="NF-KAPPA-B INHIBITOR-LIKE PROTEIN 1"/>
    <property type="match status" value="1"/>
</dbReference>
<comment type="caution">
    <text evidence="9">The sequence shown here is derived from an EMBL/GenBank/DDBJ whole genome shotgun (WGS) entry which is preliminary data.</text>
</comment>
<keyword evidence="10" id="KW-1185">Reference proteome</keyword>
<keyword evidence="2" id="KW-0597">Phosphoprotein</keyword>
<evidence type="ECO:0000313" key="9">
    <source>
        <dbReference type="EMBL" id="KAJ4498073.1"/>
    </source>
</evidence>
<evidence type="ECO:0000256" key="7">
    <source>
        <dbReference type="SAM" id="MobiDB-lite"/>
    </source>
</evidence>
<evidence type="ECO:0000256" key="5">
    <source>
        <dbReference type="ARBA" id="ARBA00023242"/>
    </source>
</evidence>
<evidence type="ECO:0000313" key="10">
    <source>
        <dbReference type="Proteomes" id="UP001150217"/>
    </source>
</evidence>
<evidence type="ECO:0000256" key="6">
    <source>
        <dbReference type="SAM" id="Coils"/>
    </source>
</evidence>
<keyword evidence="8" id="KW-0812">Transmembrane</keyword>
<feature type="coiled-coil region" evidence="6">
    <location>
        <begin position="177"/>
        <end position="211"/>
    </location>
</feature>
<reference evidence="9" key="1">
    <citation type="submission" date="2022-08" db="EMBL/GenBank/DDBJ databases">
        <title>A Global Phylogenomic Analysis of the Shiitake Genus Lentinula.</title>
        <authorList>
            <consortium name="DOE Joint Genome Institute"/>
            <person name="Sierra-Patev S."/>
            <person name="Min B."/>
            <person name="Naranjo-Ortiz M."/>
            <person name="Looney B."/>
            <person name="Konkel Z."/>
            <person name="Slot J.C."/>
            <person name="Sakamoto Y."/>
            <person name="Steenwyk J.L."/>
            <person name="Rokas A."/>
            <person name="Carro J."/>
            <person name="Camarero S."/>
            <person name="Ferreira P."/>
            <person name="Molpeceres G."/>
            <person name="Ruiz-Duenas F.J."/>
            <person name="Serrano A."/>
            <person name="Henrissat B."/>
            <person name="Drula E."/>
            <person name="Hughes K.W."/>
            <person name="Mata J.L."/>
            <person name="Ishikawa N.K."/>
            <person name="Vargas-Isla R."/>
            <person name="Ushijima S."/>
            <person name="Smith C.A."/>
            <person name="Ahrendt S."/>
            <person name="Andreopoulos W."/>
            <person name="He G."/>
            <person name="Labutti K."/>
            <person name="Lipzen A."/>
            <person name="Ng V."/>
            <person name="Riley R."/>
            <person name="Sandor L."/>
            <person name="Barry K."/>
            <person name="Martinez A.T."/>
            <person name="Xiao Y."/>
            <person name="Gibbons J.G."/>
            <person name="Terashima K."/>
            <person name="Grigoriev I.V."/>
            <person name="Hibbett D.S."/>
        </authorList>
    </citation>
    <scope>NUCLEOTIDE SEQUENCE</scope>
    <source>
        <strain evidence="9">RHP3577 ss4</strain>
    </source>
</reference>
<proteinExistence type="predicted"/>